<dbReference type="AlphaFoldDB" id="A0A8A4TMV3"/>
<organism evidence="2 3">
    <name type="scientific">Sulfidibacter corallicola</name>
    <dbReference type="NCBI Taxonomy" id="2818388"/>
    <lineage>
        <taxon>Bacteria</taxon>
        <taxon>Pseudomonadati</taxon>
        <taxon>Acidobacteriota</taxon>
        <taxon>Holophagae</taxon>
        <taxon>Acanthopleuribacterales</taxon>
        <taxon>Acanthopleuribacteraceae</taxon>
        <taxon>Sulfidibacter</taxon>
    </lineage>
</organism>
<dbReference type="CDD" id="cd06532">
    <property type="entry name" value="Glyco_transf_25"/>
    <property type="match status" value="1"/>
</dbReference>
<sequence length="299" mass="34641">MTEPTSPDLRSFNAFFDHIYVLTLDRAIQRQTEIARVLKGFDWHFFRGVDKFDLDVDALIRDGLYDDKRHRHTKRTSRPMSLGEIACAMSHRAIYQDAIDNGYRRILIFEDDVAPDIANLAAFSETVGQLPDDWELLMLGYYSEKYPTAKTRFQEQVYLTYHKLGLFNWHKVNRRFLERLLMRPYSSELYEIGKLVGGHAYAMTQSACRKFVDFQTPIFLQADRVFNYYQAVADLKAFAVKRKMFHPSDMAEQSLIGYPNSFVKAQKLLAGLFLPWGRSEPGEVNLVSSSGESFPNESQ</sequence>
<protein>
    <submittedName>
        <fullName evidence="2">Glycosyltransferase family 25 protein</fullName>
    </submittedName>
</protein>
<reference evidence="2" key="1">
    <citation type="submission" date="2021-03" db="EMBL/GenBank/DDBJ databases">
        <title>Acanthopleuribacteraceae sp. M133.</title>
        <authorList>
            <person name="Wang G."/>
        </authorList>
    </citation>
    <scope>NUCLEOTIDE SEQUENCE</scope>
    <source>
        <strain evidence="2">M133</strain>
    </source>
</reference>
<feature type="domain" description="Glycosyl transferase family 25" evidence="1">
    <location>
        <begin position="17"/>
        <end position="224"/>
    </location>
</feature>
<accession>A0A8A4TMV3</accession>
<dbReference type="RefSeq" id="WP_237380123.1">
    <property type="nucleotide sequence ID" value="NZ_CP071793.1"/>
</dbReference>
<evidence type="ECO:0000259" key="1">
    <source>
        <dbReference type="Pfam" id="PF01755"/>
    </source>
</evidence>
<gene>
    <name evidence="2" type="ORF">J3U87_33025</name>
</gene>
<dbReference type="Proteomes" id="UP000663929">
    <property type="component" value="Chromosome"/>
</dbReference>
<dbReference type="EMBL" id="CP071793">
    <property type="protein sequence ID" value="QTD50432.1"/>
    <property type="molecule type" value="Genomic_DNA"/>
</dbReference>
<dbReference type="InterPro" id="IPR002654">
    <property type="entry name" value="Glyco_trans_25"/>
</dbReference>
<dbReference type="KEGG" id="scor:J3U87_33025"/>
<name>A0A8A4TMV3_SULCO</name>
<evidence type="ECO:0000313" key="2">
    <source>
        <dbReference type="EMBL" id="QTD50432.1"/>
    </source>
</evidence>
<evidence type="ECO:0000313" key="3">
    <source>
        <dbReference type="Proteomes" id="UP000663929"/>
    </source>
</evidence>
<proteinExistence type="predicted"/>
<dbReference type="Pfam" id="PF01755">
    <property type="entry name" value="Glyco_transf_25"/>
    <property type="match status" value="1"/>
</dbReference>
<keyword evidence="3" id="KW-1185">Reference proteome</keyword>